<proteinExistence type="predicted"/>
<evidence type="ECO:0000313" key="2">
    <source>
        <dbReference type="Proteomes" id="UP000050836"/>
    </source>
</evidence>
<dbReference type="EMBL" id="LLXS01000048">
    <property type="protein sequence ID" value="KRG39106.1"/>
    <property type="molecule type" value="Genomic_DNA"/>
</dbReference>
<reference evidence="1 2" key="1">
    <citation type="submission" date="2015-10" db="EMBL/GenBank/DDBJ databases">
        <title>Genome sequencing and analysis of members of genus Stenotrophomonas.</title>
        <authorList>
            <person name="Patil P.P."/>
            <person name="Midha S."/>
            <person name="Patil P.B."/>
        </authorList>
    </citation>
    <scope>NUCLEOTIDE SEQUENCE [LARGE SCALE GENOMIC DNA]</scope>
    <source>
        <strain evidence="1 2">JCM 9942</strain>
    </source>
</reference>
<name>A0A0R0A996_9GAMM</name>
<gene>
    <name evidence="1" type="ORF">ARC78_14905</name>
</gene>
<comment type="caution">
    <text evidence="1">The sequence shown here is derived from an EMBL/GenBank/DDBJ whole genome shotgun (WGS) entry which is preliminary data.</text>
</comment>
<dbReference type="Proteomes" id="UP000050836">
    <property type="component" value="Unassembled WGS sequence"/>
</dbReference>
<accession>A0A0R0A996</accession>
<dbReference type="AlphaFoldDB" id="A0A0R0A996"/>
<organism evidence="1 2">
    <name type="scientific">Stenotrophomonas pictorum JCM 9942</name>
    <dbReference type="NCBI Taxonomy" id="1236960"/>
    <lineage>
        <taxon>Bacteria</taxon>
        <taxon>Pseudomonadati</taxon>
        <taxon>Pseudomonadota</taxon>
        <taxon>Gammaproteobacteria</taxon>
        <taxon>Lysobacterales</taxon>
        <taxon>Lysobacteraceae</taxon>
        <taxon>Stenotrophomonas</taxon>
    </lineage>
</organism>
<evidence type="ECO:0000313" key="1">
    <source>
        <dbReference type="EMBL" id="KRG39106.1"/>
    </source>
</evidence>
<protein>
    <submittedName>
        <fullName evidence="1">Uncharacterized protein</fullName>
    </submittedName>
</protein>
<keyword evidence="2" id="KW-1185">Reference proteome</keyword>
<sequence length="62" mass="7278">MWKRYRARIHRLGRCSVCQFRELTEGAYHCARQPERQGACVIDGKLPAFRLDTEVLDELRDG</sequence>